<evidence type="ECO:0000313" key="2">
    <source>
        <dbReference type="EMBL" id="CAJ0945128.1"/>
    </source>
</evidence>
<comment type="caution">
    <text evidence="2">The sequence shown here is derived from an EMBL/GenBank/DDBJ whole genome shotgun (WGS) entry which is preliminary data.</text>
</comment>
<dbReference type="EMBL" id="CAUEEQ010023545">
    <property type="protein sequence ID" value="CAJ0945128.1"/>
    <property type="molecule type" value="Genomic_DNA"/>
</dbReference>
<dbReference type="InterPro" id="IPR006578">
    <property type="entry name" value="MADF-dom"/>
</dbReference>
<feature type="domain" description="MADF" evidence="1">
    <location>
        <begin position="21"/>
        <end position="119"/>
    </location>
</feature>
<evidence type="ECO:0000259" key="1">
    <source>
        <dbReference type="PROSITE" id="PS51029"/>
    </source>
</evidence>
<dbReference type="Proteomes" id="UP001176940">
    <property type="component" value="Unassembled WGS sequence"/>
</dbReference>
<reference evidence="2" key="1">
    <citation type="submission" date="2023-07" db="EMBL/GenBank/DDBJ databases">
        <authorList>
            <person name="Stuckert A."/>
        </authorList>
    </citation>
    <scope>NUCLEOTIDE SEQUENCE</scope>
</reference>
<evidence type="ECO:0000313" key="3">
    <source>
        <dbReference type="Proteomes" id="UP001176940"/>
    </source>
</evidence>
<dbReference type="PANTHER" id="PTHR21505">
    <property type="entry name" value="MADF DOMAIN-CONTAINING PROTEIN-RELATED"/>
    <property type="match status" value="1"/>
</dbReference>
<gene>
    <name evidence="2" type="ORF">RIMI_LOCUS10749915</name>
</gene>
<dbReference type="PANTHER" id="PTHR21505:SF8">
    <property type="entry name" value="DPT-YFP REPRESSOR BY OVEREXPRESSION, ISOFORM D-RELATED"/>
    <property type="match status" value="1"/>
</dbReference>
<keyword evidence="3" id="KW-1185">Reference proteome</keyword>
<organism evidence="2 3">
    <name type="scientific">Ranitomeya imitator</name>
    <name type="common">mimic poison frog</name>
    <dbReference type="NCBI Taxonomy" id="111125"/>
    <lineage>
        <taxon>Eukaryota</taxon>
        <taxon>Metazoa</taxon>
        <taxon>Chordata</taxon>
        <taxon>Craniata</taxon>
        <taxon>Vertebrata</taxon>
        <taxon>Euteleostomi</taxon>
        <taxon>Amphibia</taxon>
        <taxon>Batrachia</taxon>
        <taxon>Anura</taxon>
        <taxon>Neobatrachia</taxon>
        <taxon>Hyloidea</taxon>
        <taxon>Dendrobatidae</taxon>
        <taxon>Dendrobatinae</taxon>
        <taxon>Ranitomeya</taxon>
    </lineage>
</organism>
<protein>
    <recommendedName>
        <fullName evidence="1">MADF domain-containing protein</fullName>
    </recommendedName>
</protein>
<accession>A0ABN9LQR6</accession>
<proteinExistence type="predicted"/>
<dbReference type="PROSITE" id="PS51029">
    <property type="entry name" value="MADF"/>
    <property type="match status" value="1"/>
</dbReference>
<dbReference type="SMART" id="SM00595">
    <property type="entry name" value="MADF"/>
    <property type="match status" value="1"/>
</dbReference>
<name>A0ABN9LQR6_9NEOB</name>
<sequence>MDLSKKKIYSEYLMNPQFLKEFIDMYRSFPCLWNVKISDYSNKQKRLKAYESMVNLCRSVCPSANIQFVKHKIANLRTVFKKEFNKVQVSRKTATSADDVYVPRLWYFDLLKFTIGQEDAPMEGSSNSGESQECRQEDEPVEETIEILEDSTNVSQIYSRYLRYIFEGTVFAKSMALSGAMICPEAGGTRLGRHLGQLGSCSMQEGFDAQTCDFQVTSNSQSEDVDYDPQEDMPFIRKRKKGKLYNDDDLSNELLSQAAAILSKNNDDRVKITEDGGKKQRLVAEVLVMDVLYKGMLNQLSEESYIADYPIHYYSSNAMS</sequence>
<dbReference type="Pfam" id="PF10545">
    <property type="entry name" value="MADF_DNA_bdg"/>
    <property type="match status" value="1"/>
</dbReference>